<keyword evidence="2" id="KW-1185">Reference proteome</keyword>
<sequence length="218" mass="23147">MNRIENGRVRLSLVVLMAVLGCGFTPVSGQPPASTLPPEPVVSPYPPAPYVAVKAAEATNQSSPPIAQARETTEPTKEVTYRLLLLIESDDNNRQAYDGPARQGLAKAGFGRLVIAGSAMSAMSIGQKSVVTGTSRYGSMSVSMSMMNTTDREELQVKVSLQTRHQSPMTIETIARAPMGRWFLVGAGETRAGIPLHAADGKRGVVVMKVDPGVALLD</sequence>
<name>A0ABT7PP87_9BACT</name>
<comment type="caution">
    <text evidence="1">The sequence shown here is derived from an EMBL/GenBank/DDBJ whole genome shotgun (WGS) entry which is preliminary data.</text>
</comment>
<dbReference type="PROSITE" id="PS51257">
    <property type="entry name" value="PROKAR_LIPOPROTEIN"/>
    <property type="match status" value="1"/>
</dbReference>
<gene>
    <name evidence="1" type="ORF">QTN89_21780</name>
</gene>
<evidence type="ECO:0000313" key="2">
    <source>
        <dbReference type="Proteomes" id="UP001239462"/>
    </source>
</evidence>
<accession>A0ABT7PP87</accession>
<dbReference type="RefSeq" id="WP_289165732.1">
    <property type="nucleotide sequence ID" value="NZ_JASZZN010000018.1"/>
</dbReference>
<protein>
    <submittedName>
        <fullName evidence="1">Uncharacterized protein</fullName>
    </submittedName>
</protein>
<organism evidence="1 2">
    <name type="scientific">Roseiconus lacunae</name>
    <dbReference type="NCBI Taxonomy" id="2605694"/>
    <lineage>
        <taxon>Bacteria</taxon>
        <taxon>Pseudomonadati</taxon>
        <taxon>Planctomycetota</taxon>
        <taxon>Planctomycetia</taxon>
        <taxon>Pirellulales</taxon>
        <taxon>Pirellulaceae</taxon>
        <taxon>Roseiconus</taxon>
    </lineage>
</organism>
<proteinExistence type="predicted"/>
<evidence type="ECO:0000313" key="1">
    <source>
        <dbReference type="EMBL" id="MDM4018094.1"/>
    </source>
</evidence>
<dbReference type="EMBL" id="JASZZN010000018">
    <property type="protein sequence ID" value="MDM4018094.1"/>
    <property type="molecule type" value="Genomic_DNA"/>
</dbReference>
<reference evidence="1 2" key="1">
    <citation type="submission" date="2023-06" db="EMBL/GenBank/DDBJ databases">
        <title>Roseiconus lacunae JC819 isolated from Gulf of Mannar region, Tamil Nadu.</title>
        <authorList>
            <person name="Pk S."/>
            <person name="Ch S."/>
            <person name="Ch V.R."/>
        </authorList>
    </citation>
    <scope>NUCLEOTIDE SEQUENCE [LARGE SCALE GENOMIC DNA]</scope>
    <source>
        <strain evidence="1 2">JC819</strain>
    </source>
</reference>
<dbReference type="Proteomes" id="UP001239462">
    <property type="component" value="Unassembled WGS sequence"/>
</dbReference>